<feature type="transmembrane region" description="Helical" evidence="1">
    <location>
        <begin position="44"/>
        <end position="66"/>
    </location>
</feature>
<sequence length="205" mass="22809">MDESIVVTSQPKLTDTTDIVFNPSDSSTDTWYERLYNNMSIWSVLRYIIIILLIIFLITSLIPWTLDWIKNKYDTIIVPTTTNSTSKNGNSVYTNVSTSLDDAVNLMENSIGKSNVKFNRIDDTNTTTQSAIQNALQTQPKITNSPSADESGSSTQQLQSRTSGYCYIGEDRGFRSCTQVGEGDTCMSGDIFPTNAICINPNLRE</sequence>
<name>A0A6C0JUN5_9ZZZZ</name>
<dbReference type="AlphaFoldDB" id="A0A6C0JUN5"/>
<keyword evidence="1" id="KW-0472">Membrane</keyword>
<reference evidence="2" key="1">
    <citation type="journal article" date="2020" name="Nature">
        <title>Giant virus diversity and host interactions through global metagenomics.</title>
        <authorList>
            <person name="Schulz F."/>
            <person name="Roux S."/>
            <person name="Paez-Espino D."/>
            <person name="Jungbluth S."/>
            <person name="Walsh D.A."/>
            <person name="Denef V.J."/>
            <person name="McMahon K.D."/>
            <person name="Konstantinidis K.T."/>
            <person name="Eloe-Fadrosh E.A."/>
            <person name="Kyrpides N.C."/>
            <person name="Woyke T."/>
        </authorList>
    </citation>
    <scope>NUCLEOTIDE SEQUENCE</scope>
    <source>
        <strain evidence="2">GVMAG-S-1074260-58</strain>
    </source>
</reference>
<protein>
    <submittedName>
        <fullName evidence="2">Uncharacterized protein</fullName>
    </submittedName>
</protein>
<keyword evidence="1" id="KW-0812">Transmembrane</keyword>
<dbReference type="EMBL" id="MN740706">
    <property type="protein sequence ID" value="QHU09259.1"/>
    <property type="molecule type" value="Genomic_DNA"/>
</dbReference>
<evidence type="ECO:0000256" key="1">
    <source>
        <dbReference type="SAM" id="Phobius"/>
    </source>
</evidence>
<evidence type="ECO:0000313" key="2">
    <source>
        <dbReference type="EMBL" id="QHU09259.1"/>
    </source>
</evidence>
<organism evidence="2">
    <name type="scientific">viral metagenome</name>
    <dbReference type="NCBI Taxonomy" id="1070528"/>
    <lineage>
        <taxon>unclassified sequences</taxon>
        <taxon>metagenomes</taxon>
        <taxon>organismal metagenomes</taxon>
    </lineage>
</organism>
<accession>A0A6C0JUN5</accession>
<keyword evidence="1" id="KW-1133">Transmembrane helix</keyword>
<proteinExistence type="predicted"/>